<feature type="domain" description="Peptidase C14 caspase" evidence="5">
    <location>
        <begin position="122"/>
        <end position="374"/>
    </location>
</feature>
<dbReference type="Pfam" id="PF00656">
    <property type="entry name" value="Peptidase_C14"/>
    <property type="match status" value="1"/>
</dbReference>
<protein>
    <submittedName>
        <fullName evidence="6">Mycorrhiza-upregulated peptidase C14</fullName>
    </submittedName>
</protein>
<dbReference type="InterPro" id="IPR011600">
    <property type="entry name" value="Pept_C14_caspase"/>
</dbReference>
<organism evidence="7">
    <name type="scientific">Laccaria bicolor (strain S238N-H82 / ATCC MYA-4686)</name>
    <name type="common">Bicoloured deceiver</name>
    <name type="synonym">Laccaria laccata var. bicolor</name>
    <dbReference type="NCBI Taxonomy" id="486041"/>
    <lineage>
        <taxon>Eukaryota</taxon>
        <taxon>Fungi</taxon>
        <taxon>Dikarya</taxon>
        <taxon>Basidiomycota</taxon>
        <taxon>Agaricomycotina</taxon>
        <taxon>Agaricomycetes</taxon>
        <taxon>Agaricomycetidae</taxon>
        <taxon>Agaricales</taxon>
        <taxon>Agaricineae</taxon>
        <taxon>Hydnangiaceae</taxon>
        <taxon>Laccaria</taxon>
    </lineage>
</organism>
<keyword evidence="7" id="KW-1185">Reference proteome</keyword>
<dbReference type="AlphaFoldDB" id="B0D292"/>
<dbReference type="InterPro" id="IPR050452">
    <property type="entry name" value="Metacaspase"/>
</dbReference>
<evidence type="ECO:0000256" key="3">
    <source>
        <dbReference type="ARBA" id="ARBA00022807"/>
    </source>
</evidence>
<evidence type="ECO:0000256" key="2">
    <source>
        <dbReference type="ARBA" id="ARBA00022703"/>
    </source>
</evidence>
<evidence type="ECO:0000256" key="4">
    <source>
        <dbReference type="SAM" id="MobiDB-lite"/>
    </source>
</evidence>
<gene>
    <name evidence="6" type="ORF">LACBIDRAFT_384035</name>
</gene>
<dbReference type="InterPro" id="IPR029030">
    <property type="entry name" value="Caspase-like_dom_sf"/>
</dbReference>
<dbReference type="Proteomes" id="UP000001194">
    <property type="component" value="Unassembled WGS sequence"/>
</dbReference>
<evidence type="ECO:0000256" key="1">
    <source>
        <dbReference type="ARBA" id="ARBA00009005"/>
    </source>
</evidence>
<dbReference type="KEGG" id="lbc:LACBIDRAFT_384035"/>
<sequence>MSLDFFGTSFHSFPTLLWFFGNPFFIVNVLKGSCLTDGFEIQGTSTFKCEPKHSRKADDKKAFKSKHSRKAGGLRVQAHRESRLHINNCEDPRFSSKTLTLSIVRAPQKATPIPDKENKSFFALIIGINQYADALFPVLHGAVADAIAMRDFLKDILKVPESNIRLLTDSKAKRADIMKGFSDLQNDQRIKKGDPILIFFAGHGGETPAPDGWQTGDVEKKIQMIIPKDFCSNKTAGLVYGIPDISIGALIDGIEGEKGDNITVIFDSCNSGSGTRKSKTDEGTVRGASLANPPPPDIDHDLLGTHFGARGSRTVPGFARKGLSSHVLLAACNQKEEAQERLGRGRFSKALMHALVDVGVDKLTYASLLDRMDKIPGQNPQCEGVNRNRILFNSKAPSSGRICFRISMEGSKYTLQAGSVHGVTTGAEFTVYKDNPSIIDSTPLGVLVVHSSEDVLPFSTHLSPKVYGAVIRLPPVAYAAQSKAGEAERLVVVVPFDKRLKSLYEAFAKDLQNADPRRREIRFAKHGDPDARGAKLALSITPDGEIAFDILDARLTEYNIRQMHYTVRNDPKDIMPVLNSAAHFYWYLDREKKDGLVNTPIKFEFFELSSSEDKIEPKTDENLYKNAAVELVSSPKIAYGFKVTNNSKRDLYLNAFYFDNSDFSISSVYQSTTSGQFEAYPTLPKNGGFIPVGYGDSGIRPFAYSIEQDDVEIDVGFLMLFITSTNVDLSMIPQETPFVQGRKMTQVDVTDKKEPELVYGTILIPIIIRRE</sequence>
<dbReference type="GO" id="GO:0004197">
    <property type="term" value="F:cysteine-type endopeptidase activity"/>
    <property type="evidence" value="ECO:0007669"/>
    <property type="project" value="InterPro"/>
</dbReference>
<evidence type="ECO:0000313" key="6">
    <source>
        <dbReference type="EMBL" id="EDR11062.1"/>
    </source>
</evidence>
<accession>B0D292</accession>
<dbReference type="OrthoDB" id="3223806at2759"/>
<dbReference type="InParanoid" id="B0D292"/>
<dbReference type="HOGENOM" id="CLU_011935_1_0_1"/>
<dbReference type="PANTHER" id="PTHR48104:SF30">
    <property type="entry name" value="METACASPASE-1"/>
    <property type="match status" value="1"/>
</dbReference>
<dbReference type="GO" id="GO:0006915">
    <property type="term" value="P:apoptotic process"/>
    <property type="evidence" value="ECO:0007669"/>
    <property type="project" value="UniProtKB-KW"/>
</dbReference>
<dbReference type="RefSeq" id="XP_001878363.1">
    <property type="nucleotide sequence ID" value="XM_001878328.1"/>
</dbReference>
<name>B0D292_LACBS</name>
<dbReference type="GeneID" id="6073644"/>
<evidence type="ECO:0000313" key="7">
    <source>
        <dbReference type="Proteomes" id="UP000001194"/>
    </source>
</evidence>
<dbReference type="Gene3D" id="3.40.50.1460">
    <property type="match status" value="1"/>
</dbReference>
<evidence type="ECO:0000259" key="5">
    <source>
        <dbReference type="Pfam" id="PF00656"/>
    </source>
</evidence>
<dbReference type="PANTHER" id="PTHR48104">
    <property type="entry name" value="METACASPASE-4"/>
    <property type="match status" value="1"/>
</dbReference>
<dbReference type="GO" id="GO:0005737">
    <property type="term" value="C:cytoplasm"/>
    <property type="evidence" value="ECO:0007669"/>
    <property type="project" value="TreeGrafter"/>
</dbReference>
<keyword evidence="3" id="KW-0378">Hydrolase</keyword>
<dbReference type="EMBL" id="DS547096">
    <property type="protein sequence ID" value="EDR11062.1"/>
    <property type="molecule type" value="Genomic_DNA"/>
</dbReference>
<dbReference type="SUPFAM" id="SSF52129">
    <property type="entry name" value="Caspase-like"/>
    <property type="match status" value="1"/>
</dbReference>
<keyword evidence="3" id="KW-0645">Protease</keyword>
<reference evidence="6 7" key="1">
    <citation type="journal article" date="2008" name="Nature">
        <title>The genome of Laccaria bicolor provides insights into mycorrhizal symbiosis.</title>
        <authorList>
            <person name="Martin F."/>
            <person name="Aerts A."/>
            <person name="Ahren D."/>
            <person name="Brun A."/>
            <person name="Danchin E.G.J."/>
            <person name="Duchaussoy F."/>
            <person name="Gibon J."/>
            <person name="Kohler A."/>
            <person name="Lindquist E."/>
            <person name="Pereda V."/>
            <person name="Salamov A."/>
            <person name="Shapiro H.J."/>
            <person name="Wuyts J."/>
            <person name="Blaudez D."/>
            <person name="Buee M."/>
            <person name="Brokstein P."/>
            <person name="Canbaeck B."/>
            <person name="Cohen D."/>
            <person name="Courty P.E."/>
            <person name="Coutinho P.M."/>
            <person name="Delaruelle C."/>
            <person name="Detter J.C."/>
            <person name="Deveau A."/>
            <person name="DiFazio S."/>
            <person name="Duplessis S."/>
            <person name="Fraissinet-Tachet L."/>
            <person name="Lucic E."/>
            <person name="Frey-Klett P."/>
            <person name="Fourrey C."/>
            <person name="Feussner I."/>
            <person name="Gay G."/>
            <person name="Grimwood J."/>
            <person name="Hoegger P.J."/>
            <person name="Jain P."/>
            <person name="Kilaru S."/>
            <person name="Labbe J."/>
            <person name="Lin Y.C."/>
            <person name="Legue V."/>
            <person name="Le Tacon F."/>
            <person name="Marmeisse R."/>
            <person name="Melayah D."/>
            <person name="Montanini B."/>
            <person name="Muratet M."/>
            <person name="Nehls U."/>
            <person name="Niculita-Hirzel H."/>
            <person name="Oudot-Le Secq M.P."/>
            <person name="Peter M."/>
            <person name="Quesneville H."/>
            <person name="Rajashekar B."/>
            <person name="Reich M."/>
            <person name="Rouhier N."/>
            <person name="Schmutz J."/>
            <person name="Yin T."/>
            <person name="Chalot M."/>
            <person name="Henrissat B."/>
            <person name="Kuees U."/>
            <person name="Lucas S."/>
            <person name="Van de Peer Y."/>
            <person name="Podila G.K."/>
            <person name="Polle A."/>
            <person name="Pukkila P.J."/>
            <person name="Richardson P.M."/>
            <person name="Rouze P."/>
            <person name="Sanders I.R."/>
            <person name="Stajich J.E."/>
            <person name="Tunlid A."/>
            <person name="Tuskan G."/>
            <person name="Grigoriev I.V."/>
        </authorList>
    </citation>
    <scope>NUCLEOTIDE SEQUENCE [LARGE SCALE GENOMIC DNA]</scope>
    <source>
        <strain evidence="7">S238N-H82 / ATCC MYA-4686</strain>
    </source>
</reference>
<keyword evidence="2" id="KW-0053">Apoptosis</keyword>
<dbReference type="GO" id="GO:0006508">
    <property type="term" value="P:proteolysis"/>
    <property type="evidence" value="ECO:0007669"/>
    <property type="project" value="InterPro"/>
</dbReference>
<keyword evidence="3" id="KW-0788">Thiol protease</keyword>
<feature type="region of interest" description="Disordered" evidence="4">
    <location>
        <begin position="273"/>
        <end position="297"/>
    </location>
</feature>
<comment type="similarity">
    <text evidence="1">Belongs to the peptidase C14B family.</text>
</comment>
<proteinExistence type="inferred from homology"/>